<organism evidence="13 14">
    <name type="scientific">Aplysia californica</name>
    <name type="common">California sea hare</name>
    <dbReference type="NCBI Taxonomy" id="6500"/>
    <lineage>
        <taxon>Eukaryota</taxon>
        <taxon>Metazoa</taxon>
        <taxon>Spiralia</taxon>
        <taxon>Lophotrochozoa</taxon>
        <taxon>Mollusca</taxon>
        <taxon>Gastropoda</taxon>
        <taxon>Heterobranchia</taxon>
        <taxon>Euthyneura</taxon>
        <taxon>Tectipleura</taxon>
        <taxon>Aplysiida</taxon>
        <taxon>Aplysioidea</taxon>
        <taxon>Aplysiidae</taxon>
        <taxon>Aplysia</taxon>
    </lineage>
</organism>
<feature type="transmembrane region" description="Helical" evidence="12">
    <location>
        <begin position="55"/>
        <end position="73"/>
    </location>
</feature>
<dbReference type="Proteomes" id="UP000694888">
    <property type="component" value="Unplaced"/>
</dbReference>
<dbReference type="PANTHER" id="PTHR42985:SF40">
    <property type="entry name" value="LD47995P-RELATED"/>
    <property type="match status" value="1"/>
</dbReference>
<dbReference type="InterPro" id="IPR051163">
    <property type="entry name" value="Sodium:Solute_Symporter_SSF"/>
</dbReference>
<evidence type="ECO:0000256" key="7">
    <source>
        <dbReference type="ARBA" id="ARBA00023053"/>
    </source>
</evidence>
<dbReference type="GeneID" id="101861521"/>
<evidence type="ECO:0000256" key="8">
    <source>
        <dbReference type="ARBA" id="ARBA00023065"/>
    </source>
</evidence>
<keyword evidence="3" id="KW-0813">Transport</keyword>
<evidence type="ECO:0000256" key="9">
    <source>
        <dbReference type="ARBA" id="ARBA00023136"/>
    </source>
</evidence>
<comment type="similarity">
    <text evidence="2 11">Belongs to the sodium:solute symporter (SSF) (TC 2.A.21) family.</text>
</comment>
<evidence type="ECO:0000313" key="14">
    <source>
        <dbReference type="RefSeq" id="XP_035826694.1"/>
    </source>
</evidence>
<keyword evidence="6 12" id="KW-1133">Transmembrane helix</keyword>
<keyword evidence="10" id="KW-0739">Sodium transport</keyword>
<gene>
    <name evidence="14" type="primary">LOC101861521</name>
</gene>
<dbReference type="RefSeq" id="XP_035826694.1">
    <property type="nucleotide sequence ID" value="XM_035970801.1"/>
</dbReference>
<dbReference type="PANTHER" id="PTHR42985">
    <property type="entry name" value="SODIUM-COUPLED MONOCARBOXYLATE TRANSPORTER"/>
    <property type="match status" value="1"/>
</dbReference>
<evidence type="ECO:0000256" key="5">
    <source>
        <dbReference type="ARBA" id="ARBA00022692"/>
    </source>
</evidence>
<evidence type="ECO:0000256" key="12">
    <source>
        <dbReference type="SAM" id="Phobius"/>
    </source>
</evidence>
<feature type="non-terminal residue" evidence="14">
    <location>
        <position position="141"/>
    </location>
</feature>
<keyword evidence="8" id="KW-0406">Ion transport</keyword>
<evidence type="ECO:0000256" key="11">
    <source>
        <dbReference type="RuleBase" id="RU362091"/>
    </source>
</evidence>
<protein>
    <submittedName>
        <fullName evidence="14">Sodium-coupled monocarboxylate transporter 1-like</fullName>
    </submittedName>
</protein>
<proteinExistence type="inferred from homology"/>
<name>A0ABM1VWA2_APLCA</name>
<evidence type="ECO:0000256" key="3">
    <source>
        <dbReference type="ARBA" id="ARBA00022448"/>
    </source>
</evidence>
<keyword evidence="4" id="KW-1003">Cell membrane</keyword>
<evidence type="ECO:0000256" key="4">
    <source>
        <dbReference type="ARBA" id="ARBA00022475"/>
    </source>
</evidence>
<evidence type="ECO:0000313" key="13">
    <source>
        <dbReference type="Proteomes" id="UP000694888"/>
    </source>
</evidence>
<keyword evidence="5 12" id="KW-0812">Transmembrane</keyword>
<feature type="transmembrane region" description="Helical" evidence="12">
    <location>
        <begin position="16"/>
        <end position="35"/>
    </location>
</feature>
<accession>A0ABM1VWA2</accession>
<dbReference type="PROSITE" id="PS50283">
    <property type="entry name" value="NA_SOLUT_SYMP_3"/>
    <property type="match status" value="1"/>
</dbReference>
<dbReference type="InterPro" id="IPR038377">
    <property type="entry name" value="Na/Glc_symporter_sf"/>
</dbReference>
<evidence type="ECO:0000256" key="6">
    <source>
        <dbReference type="ARBA" id="ARBA00022989"/>
    </source>
</evidence>
<evidence type="ECO:0000256" key="1">
    <source>
        <dbReference type="ARBA" id="ARBA00004651"/>
    </source>
</evidence>
<dbReference type="Pfam" id="PF00474">
    <property type="entry name" value="SSF"/>
    <property type="match status" value="1"/>
</dbReference>
<keyword evidence="7" id="KW-0915">Sodium</keyword>
<comment type="subcellular location">
    <subcellularLocation>
        <location evidence="1">Cell membrane</location>
        <topology evidence="1">Multi-pass membrane protein</topology>
    </subcellularLocation>
</comment>
<sequence length="141" mass="15395">MSEANVEVVRFGTTDYVMLGIMLVVSMAIGMFFAVSGNQQKTKIDYLLGSRRLGAIPVCLSLFATFQSAIALLGTPAEIYTYGTMYAYITIAMCAAYGVGAVTLIPLIYPLKITSIYEYLELRYDSLAVRRFGTLIGILSS</sequence>
<evidence type="ECO:0000256" key="2">
    <source>
        <dbReference type="ARBA" id="ARBA00006434"/>
    </source>
</evidence>
<keyword evidence="9 12" id="KW-0472">Membrane</keyword>
<reference evidence="14" key="1">
    <citation type="submission" date="2025-08" db="UniProtKB">
        <authorList>
            <consortium name="RefSeq"/>
        </authorList>
    </citation>
    <scope>IDENTIFICATION</scope>
</reference>
<dbReference type="InterPro" id="IPR001734">
    <property type="entry name" value="Na/solute_symporter"/>
</dbReference>
<evidence type="ECO:0000256" key="10">
    <source>
        <dbReference type="ARBA" id="ARBA00023201"/>
    </source>
</evidence>
<feature type="transmembrane region" description="Helical" evidence="12">
    <location>
        <begin position="85"/>
        <end position="109"/>
    </location>
</feature>
<keyword evidence="13" id="KW-1185">Reference proteome</keyword>
<dbReference type="Gene3D" id="1.20.1730.10">
    <property type="entry name" value="Sodium/glucose cotransporter"/>
    <property type="match status" value="1"/>
</dbReference>